<evidence type="ECO:0000256" key="1">
    <source>
        <dbReference type="ARBA" id="ARBA00007447"/>
    </source>
</evidence>
<keyword evidence="8" id="KW-1185">Reference proteome</keyword>
<dbReference type="GO" id="GO:0006508">
    <property type="term" value="P:proteolysis"/>
    <property type="evidence" value="ECO:0007669"/>
    <property type="project" value="UniProtKB-KW"/>
</dbReference>
<evidence type="ECO:0000256" key="3">
    <source>
        <dbReference type="PIRSR" id="PIRSR601461-2"/>
    </source>
</evidence>
<dbReference type="SUPFAM" id="SSF50630">
    <property type="entry name" value="Acid proteases"/>
    <property type="match status" value="1"/>
</dbReference>
<feature type="disulfide bond" evidence="3">
    <location>
        <begin position="125"/>
        <end position="129"/>
    </location>
</feature>
<accession>A0A0J0XW87</accession>
<dbReference type="InterPro" id="IPR033121">
    <property type="entry name" value="PEPTIDASE_A1"/>
</dbReference>
<feature type="signal peptide" evidence="5">
    <location>
        <begin position="1"/>
        <end position="18"/>
    </location>
</feature>
<dbReference type="PROSITE" id="PS51767">
    <property type="entry name" value="PEPTIDASE_A1"/>
    <property type="match status" value="1"/>
</dbReference>
<dbReference type="PANTHER" id="PTHR47966:SF51">
    <property type="entry name" value="BETA-SITE APP-CLEAVING ENZYME, ISOFORM A-RELATED"/>
    <property type="match status" value="1"/>
</dbReference>
<dbReference type="EMBL" id="KQ087182">
    <property type="protein sequence ID" value="KLT45341.1"/>
    <property type="molecule type" value="Genomic_DNA"/>
</dbReference>
<sequence length="434" mass="47182">MHLTQLLSSLLLLVQARAVPVGTSTDEKMLAAPVRIPIRRSGESSDTPHRFQDGPNWAERRPSWKRSLPPRQNAAVGTGPVGTQDIINRRNTMYTVPIDIGTPPQSFEVQLDTGSNGLWVHTSACQNECPRVRGFDRGASASYNTTGARFRASYVATHIDGEVGTDTITLGGYTVPGQEFGVALDVKGTGFKGSDIVGILGMGWPIKSDNKFPSTTPWWVHALEGKGGARWPKPMFGIALRVAQAGKNQQAVYGGELTLGGVDSEAIMGGESALRWLPVSNPNAWEVFMDDLVVGGASILKVDNGRTIPARASLDTGTAGLMGPFAAVKALYARIPGSFIDEKVSHPGQLEYYRYPCDSMPEVDLTFGGTRYALRPEDMWQYRNKHNQSSTEETCLGNIFGWAREKWIIGDAAFHTMYVAFQHDPPAIGFGKLV</sequence>
<reference evidence="7 8" key="1">
    <citation type="submission" date="2015-03" db="EMBL/GenBank/DDBJ databases">
        <title>Genomics and transcriptomics of the oil-accumulating basidiomycete yeast T. oleaginosus allow insights into substrate utilization and the diverse evolutionary trajectories of mating systems in fungi.</title>
        <authorList>
            <consortium name="DOE Joint Genome Institute"/>
            <person name="Kourist R."/>
            <person name="Kracht O."/>
            <person name="Bracharz F."/>
            <person name="Lipzen A."/>
            <person name="Nolan M."/>
            <person name="Ohm R."/>
            <person name="Grigoriev I."/>
            <person name="Sun S."/>
            <person name="Heitman J."/>
            <person name="Bruck T."/>
            <person name="Nowrousian M."/>
        </authorList>
    </citation>
    <scope>NUCLEOTIDE SEQUENCE [LARGE SCALE GENOMIC DNA]</scope>
    <source>
        <strain evidence="7 8">IBC0246</strain>
    </source>
</reference>
<evidence type="ECO:0000313" key="8">
    <source>
        <dbReference type="Proteomes" id="UP000053611"/>
    </source>
</evidence>
<evidence type="ECO:0000259" key="6">
    <source>
        <dbReference type="PROSITE" id="PS51767"/>
    </source>
</evidence>
<protein>
    <submittedName>
        <fullName evidence="7">Acid protease</fullName>
    </submittedName>
</protein>
<dbReference type="PRINTS" id="PR00792">
    <property type="entry name" value="PEPSIN"/>
</dbReference>
<feature type="domain" description="Peptidase A1" evidence="6">
    <location>
        <begin position="94"/>
        <end position="431"/>
    </location>
</feature>
<dbReference type="RefSeq" id="XP_018281832.1">
    <property type="nucleotide sequence ID" value="XM_018426374.1"/>
</dbReference>
<feature type="region of interest" description="Disordered" evidence="4">
    <location>
        <begin position="40"/>
        <end position="82"/>
    </location>
</feature>
<dbReference type="OrthoDB" id="15189at2759"/>
<gene>
    <name evidence="7" type="ORF">CC85DRAFT_325848</name>
</gene>
<evidence type="ECO:0000256" key="2">
    <source>
        <dbReference type="PIRSR" id="PIRSR601461-1"/>
    </source>
</evidence>
<dbReference type="CDD" id="cd05471">
    <property type="entry name" value="pepsin_like"/>
    <property type="match status" value="1"/>
</dbReference>
<name>A0A0J0XW87_9TREE</name>
<keyword evidence="5" id="KW-0732">Signal</keyword>
<proteinExistence type="inferred from homology"/>
<feature type="active site" evidence="2">
    <location>
        <position position="112"/>
    </location>
</feature>
<dbReference type="InterPro" id="IPR021109">
    <property type="entry name" value="Peptidase_aspartic_dom_sf"/>
</dbReference>
<evidence type="ECO:0000256" key="5">
    <source>
        <dbReference type="SAM" id="SignalP"/>
    </source>
</evidence>
<evidence type="ECO:0000256" key="4">
    <source>
        <dbReference type="SAM" id="MobiDB-lite"/>
    </source>
</evidence>
<dbReference type="PANTHER" id="PTHR47966">
    <property type="entry name" value="BETA-SITE APP-CLEAVING ENZYME, ISOFORM A-RELATED"/>
    <property type="match status" value="1"/>
</dbReference>
<dbReference type="FunFam" id="2.40.70.10:FF:000008">
    <property type="entry name" value="Cathepsin D"/>
    <property type="match status" value="1"/>
</dbReference>
<dbReference type="Proteomes" id="UP000053611">
    <property type="component" value="Unassembled WGS sequence"/>
</dbReference>
<dbReference type="GO" id="GO:0004190">
    <property type="term" value="F:aspartic-type endopeptidase activity"/>
    <property type="evidence" value="ECO:0007669"/>
    <property type="project" value="InterPro"/>
</dbReference>
<dbReference type="InterPro" id="IPR034164">
    <property type="entry name" value="Pepsin-like_dom"/>
</dbReference>
<evidence type="ECO:0000313" key="7">
    <source>
        <dbReference type="EMBL" id="KLT45341.1"/>
    </source>
</evidence>
<dbReference type="AlphaFoldDB" id="A0A0J0XW87"/>
<organism evidence="7 8">
    <name type="scientific">Cutaneotrichosporon oleaginosum</name>
    <dbReference type="NCBI Taxonomy" id="879819"/>
    <lineage>
        <taxon>Eukaryota</taxon>
        <taxon>Fungi</taxon>
        <taxon>Dikarya</taxon>
        <taxon>Basidiomycota</taxon>
        <taxon>Agaricomycotina</taxon>
        <taxon>Tremellomycetes</taxon>
        <taxon>Trichosporonales</taxon>
        <taxon>Trichosporonaceae</taxon>
        <taxon>Cutaneotrichosporon</taxon>
    </lineage>
</organism>
<comment type="similarity">
    <text evidence="1">Belongs to the peptidase A1 family.</text>
</comment>
<keyword evidence="3" id="KW-1015">Disulfide bond</keyword>
<feature type="chain" id="PRO_5005245602" evidence="5">
    <location>
        <begin position="19"/>
        <end position="434"/>
    </location>
</feature>
<keyword evidence="7" id="KW-0645">Protease</keyword>
<feature type="active site" evidence="2">
    <location>
        <position position="315"/>
    </location>
</feature>
<dbReference type="Pfam" id="PF00026">
    <property type="entry name" value="Asp"/>
    <property type="match status" value="1"/>
</dbReference>
<dbReference type="Gene3D" id="2.40.70.10">
    <property type="entry name" value="Acid Proteases"/>
    <property type="match status" value="2"/>
</dbReference>
<dbReference type="InterPro" id="IPR001461">
    <property type="entry name" value="Aspartic_peptidase_A1"/>
</dbReference>
<dbReference type="GeneID" id="28986977"/>
<keyword evidence="7" id="KW-0378">Hydrolase</keyword>
<feature type="compositionally biased region" description="Basic and acidic residues" evidence="4">
    <location>
        <begin position="40"/>
        <end position="62"/>
    </location>
</feature>